<keyword evidence="6" id="KW-0812">Transmembrane</keyword>
<evidence type="ECO:0000256" key="3">
    <source>
        <dbReference type="ARBA" id="ARBA00022741"/>
    </source>
</evidence>
<accession>A0A5C6USA1</accession>
<keyword evidence="3" id="KW-0547">Nucleotide-binding</keyword>
<evidence type="ECO:0000313" key="8">
    <source>
        <dbReference type="EMBL" id="TXC76203.1"/>
    </source>
</evidence>
<dbReference type="InterPro" id="IPR058544">
    <property type="entry name" value="ETR1_N"/>
</dbReference>
<keyword evidence="2" id="KW-0479">Metal-binding</keyword>
<keyword evidence="1" id="KW-0808">Transferase</keyword>
<evidence type="ECO:0000259" key="7">
    <source>
        <dbReference type="Pfam" id="PF25487"/>
    </source>
</evidence>
<dbReference type="OrthoDB" id="890870at2"/>
<dbReference type="EMBL" id="VORB01000010">
    <property type="protein sequence ID" value="TXC76203.1"/>
    <property type="molecule type" value="Genomic_DNA"/>
</dbReference>
<dbReference type="GO" id="GO:0051740">
    <property type="term" value="F:ethylene binding"/>
    <property type="evidence" value="ECO:0007669"/>
    <property type="project" value="TreeGrafter"/>
</dbReference>
<dbReference type="GO" id="GO:0016740">
    <property type="term" value="F:transferase activity"/>
    <property type="evidence" value="ECO:0007669"/>
    <property type="project" value="UniProtKB-KW"/>
</dbReference>
<keyword evidence="4" id="KW-0067">ATP-binding</keyword>
<dbReference type="RefSeq" id="WP_147015205.1">
    <property type="nucleotide sequence ID" value="NZ_VORB01000010.1"/>
</dbReference>
<dbReference type="GO" id="GO:0038199">
    <property type="term" value="F:ethylene receptor activity"/>
    <property type="evidence" value="ECO:0007669"/>
    <property type="project" value="TreeGrafter"/>
</dbReference>
<dbReference type="PANTHER" id="PTHR24423:SF633">
    <property type="entry name" value="ETHYLENE RECEPTOR 2"/>
    <property type="match status" value="1"/>
</dbReference>
<keyword evidence="5" id="KW-0175">Coiled coil</keyword>
<feature type="transmembrane region" description="Helical" evidence="6">
    <location>
        <begin position="39"/>
        <end position="56"/>
    </location>
</feature>
<evidence type="ECO:0000256" key="6">
    <source>
        <dbReference type="SAM" id="Phobius"/>
    </source>
</evidence>
<sequence>MNQIAEFFSKLFSTESWPPRWRCGDWTAFEGWVQIISDLFIWLAYFLIPVVLVLIIRNRPSFRFTPLVWLFAAFIVSCGLTHLMDAIVFWHPMYRLMGLLKLVTAITSLLTLVYLIKDLHLLLPDLGKDQDSVTIPSEEYKRLKNTSKQLKDENEVLKEIIKGYKDA</sequence>
<evidence type="ECO:0000256" key="2">
    <source>
        <dbReference type="ARBA" id="ARBA00022723"/>
    </source>
</evidence>
<dbReference type="Proteomes" id="UP000321168">
    <property type="component" value="Unassembled WGS sequence"/>
</dbReference>
<dbReference type="Pfam" id="PF25487">
    <property type="entry name" value="ETR1_N"/>
    <property type="match status" value="1"/>
</dbReference>
<keyword evidence="9" id="KW-1185">Reference proteome</keyword>
<name>A0A5C6USA1_9FLAO</name>
<organism evidence="8 9">
    <name type="scientific">Luteibaculum oceani</name>
    <dbReference type="NCBI Taxonomy" id="1294296"/>
    <lineage>
        <taxon>Bacteria</taxon>
        <taxon>Pseudomonadati</taxon>
        <taxon>Bacteroidota</taxon>
        <taxon>Flavobacteriia</taxon>
        <taxon>Flavobacteriales</taxon>
        <taxon>Luteibaculaceae</taxon>
        <taxon>Luteibaculum</taxon>
    </lineage>
</organism>
<proteinExistence type="predicted"/>
<feature type="transmembrane region" description="Helical" evidence="6">
    <location>
        <begin position="68"/>
        <end position="90"/>
    </location>
</feature>
<dbReference type="PANTHER" id="PTHR24423">
    <property type="entry name" value="TWO-COMPONENT SENSOR HISTIDINE KINASE"/>
    <property type="match status" value="1"/>
</dbReference>
<evidence type="ECO:0000313" key="9">
    <source>
        <dbReference type="Proteomes" id="UP000321168"/>
    </source>
</evidence>
<evidence type="ECO:0000256" key="4">
    <source>
        <dbReference type="ARBA" id="ARBA00022840"/>
    </source>
</evidence>
<feature type="coiled-coil region" evidence="5">
    <location>
        <begin position="140"/>
        <end position="167"/>
    </location>
</feature>
<dbReference type="GO" id="GO:0005524">
    <property type="term" value="F:ATP binding"/>
    <property type="evidence" value="ECO:0007669"/>
    <property type="project" value="UniProtKB-KW"/>
</dbReference>
<evidence type="ECO:0000256" key="1">
    <source>
        <dbReference type="ARBA" id="ARBA00022679"/>
    </source>
</evidence>
<keyword evidence="6" id="KW-1133">Transmembrane helix</keyword>
<protein>
    <recommendedName>
        <fullName evidence="7">Ethylene receptor 1-like N-terminal domain-containing protein</fullName>
    </recommendedName>
</protein>
<reference evidence="8 9" key="1">
    <citation type="submission" date="2019-08" db="EMBL/GenBank/DDBJ databases">
        <title>Genome of Luteibaculum oceani JCM 18817.</title>
        <authorList>
            <person name="Bowman J.P."/>
        </authorList>
    </citation>
    <scope>NUCLEOTIDE SEQUENCE [LARGE SCALE GENOMIC DNA]</scope>
    <source>
        <strain evidence="8 9">JCM 18817</strain>
    </source>
</reference>
<gene>
    <name evidence="8" type="ORF">FRX97_10655</name>
</gene>
<dbReference type="GO" id="GO:0046872">
    <property type="term" value="F:metal ion binding"/>
    <property type="evidence" value="ECO:0007669"/>
    <property type="project" value="UniProtKB-KW"/>
</dbReference>
<feature type="domain" description="Ethylene receptor 1-like N-terminal" evidence="7">
    <location>
        <begin position="32"/>
        <end position="119"/>
    </location>
</feature>
<comment type="caution">
    <text evidence="8">The sequence shown here is derived from an EMBL/GenBank/DDBJ whole genome shotgun (WGS) entry which is preliminary data.</text>
</comment>
<feature type="transmembrane region" description="Helical" evidence="6">
    <location>
        <begin position="96"/>
        <end position="116"/>
    </location>
</feature>
<dbReference type="AlphaFoldDB" id="A0A5C6USA1"/>
<evidence type="ECO:0000256" key="5">
    <source>
        <dbReference type="SAM" id="Coils"/>
    </source>
</evidence>
<keyword evidence="6" id="KW-0472">Membrane</keyword>